<dbReference type="InterPro" id="IPR054199">
    <property type="entry name" value="DUF6904"/>
</dbReference>
<dbReference type="Proteomes" id="UP000242205">
    <property type="component" value="Chromosome"/>
</dbReference>
<reference evidence="1 2" key="1">
    <citation type="submission" date="2018-01" db="EMBL/GenBank/DDBJ databases">
        <authorList>
            <person name="Fu G.-Y."/>
        </authorList>
    </citation>
    <scope>NUCLEOTIDE SEQUENCE [LARGE SCALE GENOMIC DNA]</scope>
    <source>
        <strain evidence="1 2">SY39</strain>
    </source>
</reference>
<dbReference type="AlphaFoldDB" id="A0A2I6S358"/>
<sequence>MLHATPTKKGAGLTLFGHMDDLEDLHETIHFLCRESGGGPDVHKHALSVAYEIRKAFEGQREVLESESGTQLGTRFVWPHIVFYTSYFRQLAAYRPTNKAHQSNLTRLEYCVESALVEYDPRVGAEVVSSYPLIGATNPHFLDGYVADVTYSYLYGGGSGKVRFRRLPALIRSMAQWSPEYREYAAMLEREAKKHGCTPRQLRDSREWPEIEW</sequence>
<accession>A0A2I6S358</accession>
<name>A0A2I6S358_9RHOO</name>
<dbReference type="KEGG" id="atw:C0099_01185"/>
<evidence type="ECO:0000313" key="2">
    <source>
        <dbReference type="Proteomes" id="UP000242205"/>
    </source>
</evidence>
<evidence type="ECO:0000313" key="1">
    <source>
        <dbReference type="EMBL" id="AUN93668.1"/>
    </source>
</evidence>
<keyword evidence="2" id="KW-1185">Reference proteome</keyword>
<protein>
    <submittedName>
        <fullName evidence="1">Uncharacterized protein</fullName>
    </submittedName>
</protein>
<proteinExistence type="predicted"/>
<gene>
    <name evidence="1" type="ORF">C0099_01185</name>
</gene>
<organism evidence="1 2">
    <name type="scientific">Pseudazoarcus pumilus</name>
    <dbReference type="NCBI Taxonomy" id="2067960"/>
    <lineage>
        <taxon>Bacteria</taxon>
        <taxon>Pseudomonadati</taxon>
        <taxon>Pseudomonadota</taxon>
        <taxon>Betaproteobacteria</taxon>
        <taxon>Rhodocyclales</taxon>
        <taxon>Zoogloeaceae</taxon>
        <taxon>Pseudazoarcus</taxon>
    </lineage>
</organism>
<dbReference type="Pfam" id="PF21845">
    <property type="entry name" value="DUF6904"/>
    <property type="match status" value="1"/>
</dbReference>
<dbReference type="EMBL" id="CP025682">
    <property type="protein sequence ID" value="AUN93668.1"/>
    <property type="molecule type" value="Genomic_DNA"/>
</dbReference>